<dbReference type="Proteomes" id="UP001500689">
    <property type="component" value="Unassembled WGS sequence"/>
</dbReference>
<dbReference type="InterPro" id="IPR001647">
    <property type="entry name" value="HTH_TetR"/>
</dbReference>
<dbReference type="Gene3D" id="1.10.357.10">
    <property type="entry name" value="Tetracycline Repressor, domain 2"/>
    <property type="match status" value="1"/>
</dbReference>
<evidence type="ECO:0000259" key="6">
    <source>
        <dbReference type="PROSITE" id="PS50977"/>
    </source>
</evidence>
<dbReference type="InterPro" id="IPR050109">
    <property type="entry name" value="HTH-type_TetR-like_transc_reg"/>
</dbReference>
<proteinExistence type="predicted"/>
<dbReference type="PRINTS" id="PR00455">
    <property type="entry name" value="HTHTETR"/>
</dbReference>
<dbReference type="InterPro" id="IPR009057">
    <property type="entry name" value="Homeodomain-like_sf"/>
</dbReference>
<evidence type="ECO:0000256" key="4">
    <source>
        <dbReference type="ARBA" id="ARBA00023163"/>
    </source>
</evidence>
<feature type="DNA-binding region" description="H-T-H motif" evidence="5">
    <location>
        <begin position="26"/>
        <end position="45"/>
    </location>
</feature>
<evidence type="ECO:0000256" key="2">
    <source>
        <dbReference type="ARBA" id="ARBA00023015"/>
    </source>
</evidence>
<name>A0ABP6YQV5_9PSEU</name>
<keyword evidence="1" id="KW-0678">Repressor</keyword>
<keyword evidence="8" id="KW-1185">Reference proteome</keyword>
<dbReference type="PANTHER" id="PTHR30055">
    <property type="entry name" value="HTH-TYPE TRANSCRIPTIONAL REGULATOR RUTR"/>
    <property type="match status" value="1"/>
</dbReference>
<evidence type="ECO:0000256" key="3">
    <source>
        <dbReference type="ARBA" id="ARBA00023125"/>
    </source>
</evidence>
<evidence type="ECO:0000313" key="8">
    <source>
        <dbReference type="Proteomes" id="UP001500689"/>
    </source>
</evidence>
<reference evidence="8" key="1">
    <citation type="journal article" date="2019" name="Int. J. Syst. Evol. Microbiol.">
        <title>The Global Catalogue of Microorganisms (GCM) 10K type strain sequencing project: providing services to taxonomists for standard genome sequencing and annotation.</title>
        <authorList>
            <consortium name="The Broad Institute Genomics Platform"/>
            <consortium name="The Broad Institute Genome Sequencing Center for Infectious Disease"/>
            <person name="Wu L."/>
            <person name="Ma J."/>
        </authorList>
    </citation>
    <scope>NUCLEOTIDE SEQUENCE [LARGE SCALE GENOMIC DNA]</scope>
    <source>
        <strain evidence="8">JCM 16898</strain>
    </source>
</reference>
<dbReference type="InterPro" id="IPR023772">
    <property type="entry name" value="DNA-bd_HTH_TetR-type_CS"/>
</dbReference>
<gene>
    <name evidence="7" type="ORF">GCM10022222_83090</name>
</gene>
<accession>A0ABP6YQV5</accession>
<dbReference type="EMBL" id="BAAAZN010000031">
    <property type="protein sequence ID" value="GAA3585838.1"/>
    <property type="molecule type" value="Genomic_DNA"/>
</dbReference>
<keyword evidence="3 5" id="KW-0238">DNA-binding</keyword>
<evidence type="ECO:0000256" key="5">
    <source>
        <dbReference type="PROSITE-ProRule" id="PRU00335"/>
    </source>
</evidence>
<dbReference type="Pfam" id="PF02909">
    <property type="entry name" value="TetR_C_1"/>
    <property type="match status" value="1"/>
</dbReference>
<dbReference type="PRINTS" id="PR00400">
    <property type="entry name" value="TETREPRESSOR"/>
</dbReference>
<dbReference type="PROSITE" id="PS50977">
    <property type="entry name" value="HTH_TETR_2"/>
    <property type="match status" value="1"/>
</dbReference>
<dbReference type="InterPro" id="IPR036271">
    <property type="entry name" value="Tet_transcr_reg_TetR-rel_C_sf"/>
</dbReference>
<evidence type="ECO:0000256" key="1">
    <source>
        <dbReference type="ARBA" id="ARBA00022491"/>
    </source>
</evidence>
<dbReference type="PROSITE" id="PS01081">
    <property type="entry name" value="HTH_TETR_1"/>
    <property type="match status" value="1"/>
</dbReference>
<dbReference type="SUPFAM" id="SSF46689">
    <property type="entry name" value="Homeodomain-like"/>
    <property type="match status" value="1"/>
</dbReference>
<dbReference type="Gene3D" id="1.10.10.60">
    <property type="entry name" value="Homeodomain-like"/>
    <property type="match status" value="1"/>
</dbReference>
<keyword evidence="4" id="KW-0804">Transcription</keyword>
<keyword evidence="2" id="KW-0805">Transcription regulation</keyword>
<protein>
    <submittedName>
        <fullName evidence="7">TetR/AcrR family transcriptional regulator C-terminal domain-containing protein</fullName>
    </submittedName>
</protein>
<dbReference type="InterPro" id="IPR004111">
    <property type="entry name" value="Repressor_TetR_C"/>
</dbReference>
<organism evidence="7 8">
    <name type="scientific">Amycolatopsis ultiminotia</name>
    <dbReference type="NCBI Taxonomy" id="543629"/>
    <lineage>
        <taxon>Bacteria</taxon>
        <taxon>Bacillati</taxon>
        <taxon>Actinomycetota</taxon>
        <taxon>Actinomycetes</taxon>
        <taxon>Pseudonocardiales</taxon>
        <taxon>Pseudonocardiaceae</taxon>
        <taxon>Amycolatopsis</taxon>
    </lineage>
</organism>
<comment type="caution">
    <text evidence="7">The sequence shown here is derived from an EMBL/GenBank/DDBJ whole genome shotgun (WGS) entry which is preliminary data.</text>
</comment>
<dbReference type="Pfam" id="PF00440">
    <property type="entry name" value="TetR_N"/>
    <property type="match status" value="1"/>
</dbReference>
<dbReference type="PANTHER" id="PTHR30055:SF151">
    <property type="entry name" value="TRANSCRIPTIONAL REGULATORY PROTEIN"/>
    <property type="match status" value="1"/>
</dbReference>
<dbReference type="InterPro" id="IPR003012">
    <property type="entry name" value="Tet_transcr_reg_TetR"/>
</dbReference>
<feature type="domain" description="HTH tetR-type" evidence="6">
    <location>
        <begin position="3"/>
        <end position="63"/>
    </location>
</feature>
<sequence length="191" mass="21383">MPKLDREAIVSEALTLLDNIGLDAMSTRQLAKRLGVEQPSLYWHFRSKNALFAAMAEAAMAPHATMPLPATPQDWREWFMENWRSFRQTLLMHRDGARLHAGTNPKGSDFARAVHKLEFLVASGLPEHEARVAMLTANHFTIGSVLEEQADTTEEDDDGPEMDYATTFDMGLAMIIDGLAQRTTRDMNPPS</sequence>
<dbReference type="SUPFAM" id="SSF48498">
    <property type="entry name" value="Tetracyclin repressor-like, C-terminal domain"/>
    <property type="match status" value="1"/>
</dbReference>
<dbReference type="RefSeq" id="WP_344869065.1">
    <property type="nucleotide sequence ID" value="NZ_BAAAZN010000031.1"/>
</dbReference>
<evidence type="ECO:0000313" key="7">
    <source>
        <dbReference type="EMBL" id="GAA3585838.1"/>
    </source>
</evidence>